<evidence type="ECO:0000313" key="1">
    <source>
        <dbReference type="EMBL" id="GCB20437.1"/>
    </source>
</evidence>
<organism evidence="1 2">
    <name type="scientific">Aspergillus awamori</name>
    <name type="common">Black koji mold</name>
    <dbReference type="NCBI Taxonomy" id="105351"/>
    <lineage>
        <taxon>Eukaryota</taxon>
        <taxon>Fungi</taxon>
        <taxon>Dikarya</taxon>
        <taxon>Ascomycota</taxon>
        <taxon>Pezizomycotina</taxon>
        <taxon>Eurotiomycetes</taxon>
        <taxon>Eurotiomycetidae</taxon>
        <taxon>Eurotiales</taxon>
        <taxon>Aspergillaceae</taxon>
        <taxon>Aspergillus</taxon>
    </lineage>
</organism>
<reference evidence="1 2" key="1">
    <citation type="submission" date="2016-09" db="EMBL/GenBank/DDBJ databases">
        <title>Aspergillus awamori IFM 58123T.</title>
        <authorList>
            <person name="Kusuya Y."/>
            <person name="Shimizu M."/>
            <person name="Takahashi H."/>
            <person name="Yaguchi T."/>
        </authorList>
    </citation>
    <scope>NUCLEOTIDE SEQUENCE [LARGE SCALE GENOMIC DNA]</scope>
    <source>
        <strain evidence="1 2">IFM 58123</strain>
    </source>
</reference>
<dbReference type="Proteomes" id="UP000286921">
    <property type="component" value="Unassembled WGS sequence"/>
</dbReference>
<dbReference type="EMBL" id="BDHI01000007">
    <property type="protein sequence ID" value="GCB20437.1"/>
    <property type="molecule type" value="Genomic_DNA"/>
</dbReference>
<protein>
    <submittedName>
        <fullName evidence="1">Uncharacterized protein</fullName>
    </submittedName>
</protein>
<name>A0A401KMD6_ASPAW</name>
<evidence type="ECO:0000313" key="2">
    <source>
        <dbReference type="Proteomes" id="UP000286921"/>
    </source>
</evidence>
<sequence length="1172" mass="131281">MQAELKKEIEAKTRAVNMALDKWKEDGGSREDVTKSLVELINVVWPVLQTSAPGRLDRTNIRRIIQYVASLLRPHEDGLSPSHSIASTSYHYAFMPSPERLSSRGEDGAKDTTAGAESALNQLDSLQTGPAEIDGLDMSISPSHLAAIFPEDFLGGMPNNDLDLVPQGPVPEGSQLQDFGTLMEMVDNMGDTVLNSFTPGDDHLFVPQLTPQSGPNMNLDLRPPTSPGSWEEWLAGSNTVAHPEMPIGLETPVASMNNTHSENLNGPTSATPDLHDVPEIMELSTDLSTSATPSSIRLAANLNDIAFDLENEGDRSQILDHISKSDIFPTTWSTFDGGFVQTLLRELVCADKPVGAATVDYFACKLAAVQTAPETWTGRWIELKELRQCPQRILLMVDDPGYSLLEIQCQAEILIHYIGGNTTPPEDHDHCGICPRIKEQVTQLLHLERRRTPQWNIQHQAIPTECADGSWLLWVTRRRTKWMDAQEPVPADYRLRLAREVLHDFKAAQSSNGLLRLGLPGNLPTPDGTPVSLEAFWKGFGEHHGFRTTLWDKIGEIAARKDNNQMPIGMDRASELMQLAMNIGSPDVLISLQECLRHIREQLASSSPSFSETPWGTFDAYCLHQKSQALSTIGLRLGSWKLQRLRRDHSGSHETLADLILNEKPHHKTVSRERIMTILKDKKAIYWCHLVEHVGNNDPNILCLLPRVVNIGPPRWHRKLNATSYRDLSLRECLTVEIKLLTPSQTIPPSRDYRKAEMSVITVSEPVPDITGVVNNICILCDSTGAFEEGIPYKMEEDTSLDVYYLLSLMRDILKDPFLSPAILQLERDIYEIVSSQWIFCLRQSAKGGAVWTDGVRQLEIKEFAEVYDPSLLKRVLRTRRCEDRARIPHLAAKDCSQDELKQAKLDLEWLEARSSASEIADEDNTARSLAAILNHIGQLDTIALEATAITAPHPDTFRTQGDWQIIWAKASQIYHIVMLALSQSSIVMNNLTIYRETIRCAVPCNEITANMDNLDTRGCSLSTGQSIRCLALDLSMRIDSNPVLTDGLDGVARLLQHMPNLESLVLGLRRTVRGNASSYHRLFDTIADTVRLPLLRQHLNLRPVPDNEDRSSLCDPDYYHCIRGIFVHRREFDVFAIRQGFHFNQEYQGAPSNSLAFTAFLIYGYEMYGLP</sequence>
<keyword evidence="2" id="KW-1185">Reference proteome</keyword>
<gene>
    <name evidence="1" type="ORF">AAWM_03322</name>
</gene>
<comment type="caution">
    <text evidence="1">The sequence shown here is derived from an EMBL/GenBank/DDBJ whole genome shotgun (WGS) entry which is preliminary data.</text>
</comment>
<dbReference type="AlphaFoldDB" id="A0A401KMD6"/>
<proteinExistence type="predicted"/>
<accession>A0A401KMD6</accession>